<dbReference type="Gene3D" id="1.20.1560.10">
    <property type="entry name" value="ABC transporter type 1, transmembrane domain"/>
    <property type="match status" value="1"/>
</dbReference>
<feature type="transmembrane region" description="Helical" evidence="9">
    <location>
        <begin position="126"/>
        <end position="150"/>
    </location>
</feature>
<dbReference type="CDD" id="cd18548">
    <property type="entry name" value="ABC_6TM_Tm287_like"/>
    <property type="match status" value="1"/>
</dbReference>
<dbReference type="PANTHER" id="PTHR43394">
    <property type="entry name" value="ATP-DEPENDENT PERMEASE MDL1, MITOCHONDRIAL"/>
    <property type="match status" value="1"/>
</dbReference>
<evidence type="ECO:0000256" key="4">
    <source>
        <dbReference type="ARBA" id="ARBA00022692"/>
    </source>
</evidence>
<evidence type="ECO:0000256" key="6">
    <source>
        <dbReference type="ARBA" id="ARBA00022840"/>
    </source>
</evidence>
<feature type="transmembrane region" description="Helical" evidence="9">
    <location>
        <begin position="53"/>
        <end position="80"/>
    </location>
</feature>
<dbReference type="GO" id="GO:0005524">
    <property type="term" value="F:ATP binding"/>
    <property type="evidence" value="ECO:0007669"/>
    <property type="project" value="UniProtKB-KW"/>
</dbReference>
<feature type="transmembrane region" description="Helical" evidence="9">
    <location>
        <begin position="156"/>
        <end position="176"/>
    </location>
</feature>
<dbReference type="PANTHER" id="PTHR43394:SF1">
    <property type="entry name" value="ATP-BINDING CASSETTE SUB-FAMILY B MEMBER 10, MITOCHONDRIAL"/>
    <property type="match status" value="1"/>
</dbReference>
<evidence type="ECO:0000256" key="1">
    <source>
        <dbReference type="ARBA" id="ARBA00004651"/>
    </source>
</evidence>
<dbReference type="GO" id="GO:0015421">
    <property type="term" value="F:ABC-type oligopeptide transporter activity"/>
    <property type="evidence" value="ECO:0007669"/>
    <property type="project" value="TreeGrafter"/>
</dbReference>
<evidence type="ECO:0000256" key="7">
    <source>
        <dbReference type="ARBA" id="ARBA00022989"/>
    </source>
</evidence>
<evidence type="ECO:0000259" key="10">
    <source>
        <dbReference type="PROSITE" id="PS50893"/>
    </source>
</evidence>
<gene>
    <name evidence="12" type="ORF">ACWI_25460</name>
</gene>
<evidence type="ECO:0000313" key="13">
    <source>
        <dbReference type="Proteomes" id="UP000176244"/>
    </source>
</evidence>
<evidence type="ECO:0000259" key="11">
    <source>
        <dbReference type="PROSITE" id="PS50929"/>
    </source>
</evidence>
<dbReference type="Pfam" id="PF00005">
    <property type="entry name" value="ABC_tran"/>
    <property type="match status" value="1"/>
</dbReference>
<comment type="caution">
    <text evidence="12">The sequence shown here is derived from an EMBL/GenBank/DDBJ whole genome shotgun (WGS) entry which is preliminary data.</text>
</comment>
<feature type="domain" description="ABC transporter" evidence="10">
    <location>
        <begin position="333"/>
        <end position="568"/>
    </location>
</feature>
<dbReference type="InterPro" id="IPR011527">
    <property type="entry name" value="ABC1_TM_dom"/>
</dbReference>
<dbReference type="AlphaFoldDB" id="A0A1F2PG35"/>
<dbReference type="SUPFAM" id="SSF52540">
    <property type="entry name" value="P-loop containing nucleoside triphosphate hydrolases"/>
    <property type="match status" value="1"/>
</dbReference>
<feature type="domain" description="ABC transmembrane type-1" evidence="11">
    <location>
        <begin position="17"/>
        <end position="299"/>
    </location>
</feature>
<dbReference type="STRING" id="52694.ACWI_25460"/>
<dbReference type="PROSITE" id="PS50929">
    <property type="entry name" value="ABC_TM1F"/>
    <property type="match status" value="1"/>
</dbReference>
<dbReference type="Gene3D" id="3.40.50.300">
    <property type="entry name" value="P-loop containing nucleotide triphosphate hydrolases"/>
    <property type="match status" value="1"/>
</dbReference>
<keyword evidence="4 9" id="KW-0812">Transmembrane</keyword>
<dbReference type="FunFam" id="3.40.50.300:FF:000221">
    <property type="entry name" value="Multidrug ABC transporter ATP-binding protein"/>
    <property type="match status" value="1"/>
</dbReference>
<dbReference type="SUPFAM" id="SSF90123">
    <property type="entry name" value="ABC transporter transmembrane region"/>
    <property type="match status" value="1"/>
</dbReference>
<dbReference type="InterPro" id="IPR039421">
    <property type="entry name" value="Type_1_exporter"/>
</dbReference>
<name>A0A1F2PG35_9FIRM</name>
<evidence type="ECO:0000256" key="9">
    <source>
        <dbReference type="SAM" id="Phobius"/>
    </source>
</evidence>
<evidence type="ECO:0000256" key="8">
    <source>
        <dbReference type="ARBA" id="ARBA00023136"/>
    </source>
</evidence>
<dbReference type="InterPro" id="IPR036640">
    <property type="entry name" value="ABC1_TM_sf"/>
</dbReference>
<comment type="subcellular location">
    <subcellularLocation>
        <location evidence="1">Cell membrane</location>
        <topology evidence="1">Multi-pass membrane protein</topology>
    </subcellularLocation>
</comment>
<dbReference type="GO" id="GO:0016887">
    <property type="term" value="F:ATP hydrolysis activity"/>
    <property type="evidence" value="ECO:0007669"/>
    <property type="project" value="InterPro"/>
</dbReference>
<keyword evidence="7 9" id="KW-1133">Transmembrane helix</keyword>
<keyword evidence="3" id="KW-1003">Cell membrane</keyword>
<dbReference type="OrthoDB" id="9762778at2"/>
<dbReference type="PROSITE" id="PS00211">
    <property type="entry name" value="ABC_TRANSPORTER_1"/>
    <property type="match status" value="1"/>
</dbReference>
<evidence type="ECO:0000256" key="5">
    <source>
        <dbReference type="ARBA" id="ARBA00022741"/>
    </source>
</evidence>
<organism evidence="12 13">
    <name type="scientific">Acetobacterium wieringae</name>
    <dbReference type="NCBI Taxonomy" id="52694"/>
    <lineage>
        <taxon>Bacteria</taxon>
        <taxon>Bacillati</taxon>
        <taxon>Bacillota</taxon>
        <taxon>Clostridia</taxon>
        <taxon>Eubacteriales</taxon>
        <taxon>Eubacteriaceae</taxon>
        <taxon>Acetobacterium</taxon>
    </lineage>
</organism>
<evidence type="ECO:0000256" key="3">
    <source>
        <dbReference type="ARBA" id="ARBA00022475"/>
    </source>
</evidence>
<keyword evidence="8 9" id="KW-0472">Membrane</keyword>
<protein>
    <submittedName>
        <fullName evidence="12">Putative ABC transporter ATP-binding protein</fullName>
    </submittedName>
</protein>
<keyword evidence="2" id="KW-0813">Transport</keyword>
<proteinExistence type="predicted"/>
<keyword evidence="6 12" id="KW-0067">ATP-binding</keyword>
<dbReference type="GO" id="GO:0005886">
    <property type="term" value="C:plasma membrane"/>
    <property type="evidence" value="ECO:0007669"/>
    <property type="project" value="UniProtKB-SubCell"/>
</dbReference>
<feature type="transmembrane region" description="Helical" evidence="9">
    <location>
        <begin position="270"/>
        <end position="297"/>
    </location>
</feature>
<dbReference type="InterPro" id="IPR017871">
    <property type="entry name" value="ABC_transporter-like_CS"/>
</dbReference>
<dbReference type="InterPro" id="IPR003593">
    <property type="entry name" value="AAA+_ATPase"/>
</dbReference>
<dbReference type="Proteomes" id="UP000176244">
    <property type="component" value="Unassembled WGS sequence"/>
</dbReference>
<dbReference type="PROSITE" id="PS50893">
    <property type="entry name" value="ABC_TRANSPORTER_2"/>
    <property type="match status" value="1"/>
</dbReference>
<reference evidence="12 13" key="1">
    <citation type="submission" date="2015-09" db="EMBL/GenBank/DDBJ databases">
        <title>Genome sequence of Acetobacterium wieringae DSM 1911.</title>
        <authorList>
            <person name="Poehlein A."/>
            <person name="Bengelsdorf F.R."/>
            <person name="Schiel-Bengelsdorf B."/>
            <person name="Duerre P."/>
            <person name="Daniel R."/>
        </authorList>
    </citation>
    <scope>NUCLEOTIDE SEQUENCE [LARGE SCALE GENOMIC DNA]</scope>
    <source>
        <strain evidence="12 13">DSM 1911</strain>
    </source>
</reference>
<evidence type="ECO:0000256" key="2">
    <source>
        <dbReference type="ARBA" id="ARBA00022448"/>
    </source>
</evidence>
<evidence type="ECO:0000313" key="12">
    <source>
        <dbReference type="EMBL" id="OFV69904.1"/>
    </source>
</evidence>
<dbReference type="RefSeq" id="WP_070371819.1">
    <property type="nucleotide sequence ID" value="NZ_LKEU01000035.1"/>
</dbReference>
<keyword evidence="5" id="KW-0547">Nucleotide-binding</keyword>
<feature type="transmembrane region" description="Helical" evidence="9">
    <location>
        <begin position="12"/>
        <end position="33"/>
    </location>
</feature>
<dbReference type="InterPro" id="IPR027417">
    <property type="entry name" value="P-loop_NTPase"/>
</dbReference>
<feature type="transmembrane region" description="Helical" evidence="9">
    <location>
        <begin position="235"/>
        <end position="258"/>
    </location>
</feature>
<accession>A0A1F2PG35</accession>
<dbReference type="InterPro" id="IPR003439">
    <property type="entry name" value="ABC_transporter-like_ATP-bd"/>
</dbReference>
<dbReference type="SMART" id="SM00382">
    <property type="entry name" value="AAA"/>
    <property type="match status" value="1"/>
</dbReference>
<dbReference type="Pfam" id="PF00664">
    <property type="entry name" value="ABC_membrane"/>
    <property type="match status" value="1"/>
</dbReference>
<dbReference type="EMBL" id="LKEU01000035">
    <property type="protein sequence ID" value="OFV69904.1"/>
    <property type="molecule type" value="Genomic_DNA"/>
</dbReference>
<sequence length="579" mass="63396">MVSLLIRYLKDYRLQMILVFVFVLSQAAAQLYLPTMMGDIIENGVAQGDVAYILKSGAMMLAVSLVAAVCMVASSYYSAYVTASFTSRIRADVFDKVKSFSQTDFNRFGAATLLTRSTTDATQMQIVVINGLRSLLLVPITGVGALVMAFRENVTLTLLLLGSFLITTIIIGLTTARSMPLFKLMQQKVDRLNLLMKEKLTGVRAIRAFNRQDYETEKFGQANQEGMTAAVKANYAVAFFAPLMQLMMNLTMVIILWLGAQEVQQQIVSLGGLMVFIQYVLMFMSALGLVSALLMAYPQAAVSATRVKEVLDFDFSIQDREEPVALKNVTGRIEFKDVSFGYSGAEINVLERLNFIAEPGKITAIVGATGSGKTTLVNLIMRLYEVSTGSIVIDGVDIRDCSQHDLRSIIAYAPQESVLFSGTVHENIRVGKADASEAEVTEALSIAQALDFVNEREGGLNSTISQGGKDLSGGQRQRLSIARAAVKKAPITVFDDCFSALDFKTDSLVRKAIGEKFGDKTVLIVAQRISTIKHADRILVLDNGAIVGQGKHEELLRDCRVYQEILKSQSYSDGKEESL</sequence>